<name>A0AAD6T657_9AGAR</name>
<dbReference type="InterPro" id="IPR032675">
    <property type="entry name" value="LRR_dom_sf"/>
</dbReference>
<evidence type="ECO:0008006" key="3">
    <source>
        <dbReference type="Google" id="ProtNLM"/>
    </source>
</evidence>
<dbReference type="Gene3D" id="3.80.10.10">
    <property type="entry name" value="Ribonuclease Inhibitor"/>
    <property type="match status" value="1"/>
</dbReference>
<proteinExistence type="predicted"/>
<evidence type="ECO:0000313" key="1">
    <source>
        <dbReference type="EMBL" id="KAJ7040471.1"/>
    </source>
</evidence>
<dbReference type="Proteomes" id="UP001218188">
    <property type="component" value="Unassembled WGS sequence"/>
</dbReference>
<gene>
    <name evidence="1" type="ORF">C8F04DRAFT_1082433</name>
</gene>
<dbReference type="AlphaFoldDB" id="A0AAD6T657"/>
<sequence>MPQICDKCGALLTNFRLPLPVDCLSSSRDLTHLLASNEVPLDQICLLSATSSPAARVGDIFRDDTANDIHRHRAILSPIRHIPPELLCGIFLLTLDGNEDTSKKPPWYLGQICRAWRHSALSFPNLWSSITVPSVSSGDSGLVSLVEAQLLRSAKAPLDVYWRNIRTSINPPGGHYQSSPSSYPLNWLGVVRGHLHGLERLETNIAATIGHVIIPDVFLSAPKLRQVYLTNERFGHPSPAIMLPWNQITHYRGKSSPQDHRRILADAPNLVTCTLTFMNFTGFSPNTTVTLPHLRCLSLGEPQLVSLSNPPSSIAALLPFVQYSGCTLTKLVLMRCTIGPELISALRGLAAITYLLVEASNGGPHSTLFDAMTISGDPSDLCPNIRFFAYGHRFRDYAWDHLFAMVHSRFPSTNLAILRIFHDGTMNPPEAWARLQALRDRGLDAEYLGRLRTVRLLESVRIV</sequence>
<reference evidence="1" key="1">
    <citation type="submission" date="2023-03" db="EMBL/GenBank/DDBJ databases">
        <title>Massive genome expansion in bonnet fungi (Mycena s.s.) driven by repeated elements and novel gene families across ecological guilds.</title>
        <authorList>
            <consortium name="Lawrence Berkeley National Laboratory"/>
            <person name="Harder C.B."/>
            <person name="Miyauchi S."/>
            <person name="Viragh M."/>
            <person name="Kuo A."/>
            <person name="Thoen E."/>
            <person name="Andreopoulos B."/>
            <person name="Lu D."/>
            <person name="Skrede I."/>
            <person name="Drula E."/>
            <person name="Henrissat B."/>
            <person name="Morin E."/>
            <person name="Kohler A."/>
            <person name="Barry K."/>
            <person name="LaButti K."/>
            <person name="Morin E."/>
            <person name="Salamov A."/>
            <person name="Lipzen A."/>
            <person name="Mereny Z."/>
            <person name="Hegedus B."/>
            <person name="Baldrian P."/>
            <person name="Stursova M."/>
            <person name="Weitz H."/>
            <person name="Taylor A."/>
            <person name="Grigoriev I.V."/>
            <person name="Nagy L.G."/>
            <person name="Martin F."/>
            <person name="Kauserud H."/>
        </authorList>
    </citation>
    <scope>NUCLEOTIDE SEQUENCE</scope>
    <source>
        <strain evidence="1">CBHHK200</strain>
    </source>
</reference>
<dbReference type="SUPFAM" id="SSF52047">
    <property type="entry name" value="RNI-like"/>
    <property type="match status" value="1"/>
</dbReference>
<accession>A0AAD6T657</accession>
<organism evidence="1 2">
    <name type="scientific">Mycena alexandri</name>
    <dbReference type="NCBI Taxonomy" id="1745969"/>
    <lineage>
        <taxon>Eukaryota</taxon>
        <taxon>Fungi</taxon>
        <taxon>Dikarya</taxon>
        <taxon>Basidiomycota</taxon>
        <taxon>Agaricomycotina</taxon>
        <taxon>Agaricomycetes</taxon>
        <taxon>Agaricomycetidae</taxon>
        <taxon>Agaricales</taxon>
        <taxon>Marasmiineae</taxon>
        <taxon>Mycenaceae</taxon>
        <taxon>Mycena</taxon>
    </lineage>
</organism>
<comment type="caution">
    <text evidence="1">The sequence shown here is derived from an EMBL/GenBank/DDBJ whole genome shotgun (WGS) entry which is preliminary data.</text>
</comment>
<keyword evidence="2" id="KW-1185">Reference proteome</keyword>
<dbReference type="EMBL" id="JARJCM010000021">
    <property type="protein sequence ID" value="KAJ7040471.1"/>
    <property type="molecule type" value="Genomic_DNA"/>
</dbReference>
<protein>
    <recommendedName>
        <fullName evidence="3">F-box domain-containing protein</fullName>
    </recommendedName>
</protein>
<evidence type="ECO:0000313" key="2">
    <source>
        <dbReference type="Proteomes" id="UP001218188"/>
    </source>
</evidence>